<proteinExistence type="inferred from homology"/>
<protein>
    <submittedName>
        <fullName evidence="7">Efflux transporter, RND family, MFP subunit</fullName>
    </submittedName>
</protein>
<evidence type="ECO:0000256" key="1">
    <source>
        <dbReference type="ARBA" id="ARBA00004196"/>
    </source>
</evidence>
<dbReference type="InterPro" id="IPR050465">
    <property type="entry name" value="UPF0194_transport"/>
</dbReference>
<dbReference type="SUPFAM" id="SSF111369">
    <property type="entry name" value="HlyD-like secretion proteins"/>
    <property type="match status" value="1"/>
</dbReference>
<comment type="subcellular location">
    <subcellularLocation>
        <location evidence="1">Cell envelope</location>
    </subcellularLocation>
</comment>
<gene>
    <name evidence="7" type="ordered locus">Acry_3303</name>
</gene>
<keyword evidence="5" id="KW-0472">Membrane</keyword>
<dbReference type="Pfam" id="PF25973">
    <property type="entry name" value="BSH_CzcB"/>
    <property type="match status" value="1"/>
</dbReference>
<dbReference type="Gene3D" id="2.40.420.20">
    <property type="match status" value="1"/>
</dbReference>
<feature type="region of interest" description="Disordered" evidence="4">
    <location>
        <begin position="1"/>
        <end position="31"/>
    </location>
</feature>
<dbReference type="KEGG" id="acr:Acry_3303"/>
<geneLocation type="plasmid" evidence="7 8">
    <name>pACRY02</name>
</geneLocation>
<evidence type="ECO:0000256" key="2">
    <source>
        <dbReference type="ARBA" id="ARBA00009477"/>
    </source>
</evidence>
<dbReference type="Proteomes" id="UP000000245">
    <property type="component" value="Plasmid pACRY02"/>
</dbReference>
<reference evidence="7 8" key="1">
    <citation type="submission" date="2007-05" db="EMBL/GenBank/DDBJ databases">
        <title>Complete sequence of plasmid2 pACRY02 of Acidiphilium cryptum JF-5.</title>
        <authorList>
            <consortium name="US DOE Joint Genome Institute"/>
            <person name="Copeland A."/>
            <person name="Lucas S."/>
            <person name="Lapidus A."/>
            <person name="Barry K."/>
            <person name="Detter J.C."/>
            <person name="Glavina del Rio T."/>
            <person name="Hammon N."/>
            <person name="Israni S."/>
            <person name="Dalin E."/>
            <person name="Tice H."/>
            <person name="Pitluck S."/>
            <person name="Sims D."/>
            <person name="Brettin T."/>
            <person name="Bruce D."/>
            <person name="Han C."/>
            <person name="Schmutz J."/>
            <person name="Larimer F."/>
            <person name="Land M."/>
            <person name="Hauser L."/>
            <person name="Kyrpides N."/>
            <person name="Kim E."/>
            <person name="Magnuson T."/>
            <person name="Richardson P."/>
        </authorList>
    </citation>
    <scope>NUCLEOTIDE SEQUENCE [LARGE SCALE GENOMIC DNA]</scope>
    <source>
        <strain evidence="7 8">JF-5</strain>
        <plasmid evidence="8">Plasmid pACRY02</plasmid>
    </source>
</reference>
<evidence type="ECO:0000256" key="4">
    <source>
        <dbReference type="SAM" id="MobiDB-lite"/>
    </source>
</evidence>
<dbReference type="GO" id="GO:0030313">
    <property type="term" value="C:cell envelope"/>
    <property type="evidence" value="ECO:0007669"/>
    <property type="project" value="UniProtKB-SubCell"/>
</dbReference>
<keyword evidence="7" id="KW-0614">Plasmid</keyword>
<dbReference type="AlphaFoldDB" id="A5FTI3"/>
<dbReference type="Gene3D" id="2.40.50.100">
    <property type="match status" value="1"/>
</dbReference>
<dbReference type="Gene3D" id="2.40.30.170">
    <property type="match status" value="1"/>
</dbReference>
<dbReference type="InterPro" id="IPR006143">
    <property type="entry name" value="RND_pump_MFP"/>
</dbReference>
<dbReference type="PANTHER" id="PTHR32347:SF14">
    <property type="entry name" value="EFFLUX SYSTEM COMPONENT YKNX-RELATED"/>
    <property type="match status" value="1"/>
</dbReference>
<keyword evidence="5" id="KW-0812">Transmembrane</keyword>
<dbReference type="InterPro" id="IPR058647">
    <property type="entry name" value="BSH_CzcB-like"/>
</dbReference>
<evidence type="ECO:0000259" key="6">
    <source>
        <dbReference type="Pfam" id="PF25973"/>
    </source>
</evidence>
<evidence type="ECO:0000313" key="8">
    <source>
        <dbReference type="Proteomes" id="UP000000245"/>
    </source>
</evidence>
<keyword evidence="8" id="KW-1185">Reference proteome</keyword>
<dbReference type="PANTHER" id="PTHR32347">
    <property type="entry name" value="EFFLUX SYSTEM COMPONENT YKNX-RELATED"/>
    <property type="match status" value="1"/>
</dbReference>
<keyword evidence="3" id="KW-0175">Coiled coil</keyword>
<dbReference type="GO" id="GO:0022857">
    <property type="term" value="F:transmembrane transporter activity"/>
    <property type="evidence" value="ECO:0007669"/>
    <property type="project" value="InterPro"/>
</dbReference>
<organism evidence="7 8">
    <name type="scientific">Acidiphilium cryptum (strain JF-5)</name>
    <dbReference type="NCBI Taxonomy" id="349163"/>
    <lineage>
        <taxon>Bacteria</taxon>
        <taxon>Pseudomonadati</taxon>
        <taxon>Pseudomonadota</taxon>
        <taxon>Alphaproteobacteria</taxon>
        <taxon>Acetobacterales</taxon>
        <taxon>Acidocellaceae</taxon>
        <taxon>Acidiphilium</taxon>
    </lineage>
</organism>
<accession>A5FTI3</accession>
<feature type="domain" description="CzcB-like barrel-sandwich hybrid" evidence="6">
    <location>
        <begin position="94"/>
        <end position="257"/>
    </location>
</feature>
<feature type="transmembrane region" description="Helical" evidence="5">
    <location>
        <begin position="37"/>
        <end position="55"/>
    </location>
</feature>
<sequence length="418" mass="43944">MNTLPPRSPETRPDNSPLSSGVEKQQASRPPSRWRRVVGGAIVILVIAAGAGWLWRGYSRAFTVQVAPIREHVVEQVFGLGAIGADVQSALGFQVAGVISRIDANEGNVVKAGQVLAQLDARDVAAQLALAKAGVQQARAAIDKADADISNASANLANATAIATRREALSRNGFASAEEAQNYITAERVAEGNLQVAKVEAETARAGLAEALAQEAFEVATLGNYTLRAPYDGWVVARNLNLGASVAPGQAVFTVVDPRTIWVVGYVDERLAGRLHVGQKAEIVLRSEAGRRFPGHVARIEIQSNATNEERLVDVAFDKLPSDIHLAEQAEIYVTTGVLARAALVPQSVVTGLADGKGTVWTVQDGRLRQHQVSFGPELLDGDLPVVAGLAQNAKVVTGPAIGLRAGRAAKVAKGPAS</sequence>
<dbReference type="HOGENOM" id="CLU_018816_14_4_5"/>
<dbReference type="RefSeq" id="WP_011930737.1">
    <property type="nucleotide sequence ID" value="NC_009468.1"/>
</dbReference>
<evidence type="ECO:0000256" key="3">
    <source>
        <dbReference type="ARBA" id="ARBA00023054"/>
    </source>
</evidence>
<comment type="similarity">
    <text evidence="2">Belongs to the membrane fusion protein (MFP) (TC 8.A.1) family.</text>
</comment>
<keyword evidence="5" id="KW-1133">Transmembrane helix</keyword>
<dbReference type="NCBIfam" id="TIGR01730">
    <property type="entry name" value="RND_mfp"/>
    <property type="match status" value="1"/>
</dbReference>
<name>A5FTI3_ACICJ</name>
<dbReference type="GO" id="GO:0016020">
    <property type="term" value="C:membrane"/>
    <property type="evidence" value="ECO:0007669"/>
    <property type="project" value="InterPro"/>
</dbReference>
<dbReference type="EMBL" id="CP000690">
    <property type="protein sequence ID" value="ABQ28915.1"/>
    <property type="molecule type" value="Genomic_DNA"/>
</dbReference>
<evidence type="ECO:0000313" key="7">
    <source>
        <dbReference type="EMBL" id="ABQ28915.1"/>
    </source>
</evidence>
<evidence type="ECO:0000256" key="5">
    <source>
        <dbReference type="SAM" id="Phobius"/>
    </source>
</evidence>
<feature type="compositionally biased region" description="Polar residues" evidence="4">
    <location>
        <begin position="14"/>
        <end position="29"/>
    </location>
</feature>